<feature type="compositionally biased region" description="Polar residues" evidence="1">
    <location>
        <begin position="60"/>
        <end position="76"/>
    </location>
</feature>
<dbReference type="Proteomes" id="UP000193928">
    <property type="component" value="Unassembled WGS sequence"/>
</dbReference>
<reference evidence="2 3" key="1">
    <citation type="submission" date="2016-01" db="EMBL/GenBank/DDBJ databases">
        <title>The new phylogeny of the genus Mycobacterium.</title>
        <authorList>
            <person name="Tarcisio F."/>
            <person name="Conor M."/>
            <person name="Antonella G."/>
            <person name="Elisabetta G."/>
            <person name="Giulia F.S."/>
            <person name="Sara T."/>
            <person name="Anna F."/>
            <person name="Clotilde B."/>
            <person name="Roberto B."/>
            <person name="Veronica D.S."/>
            <person name="Fabio R."/>
            <person name="Monica P."/>
            <person name="Olivier J."/>
            <person name="Enrico T."/>
            <person name="Nicola S."/>
        </authorList>
    </citation>
    <scope>NUCLEOTIDE SEQUENCE [LARGE SCALE GENOMIC DNA]</scope>
    <source>
        <strain evidence="2 3">DSM 44160</strain>
    </source>
</reference>
<proteinExistence type="predicted"/>
<dbReference type="AlphaFoldDB" id="A0A1X1WGU3"/>
<accession>A0A1X1WGU3</accession>
<protein>
    <submittedName>
        <fullName evidence="2">Uncharacterized protein</fullName>
    </submittedName>
</protein>
<organism evidence="2 3">
    <name type="scientific">Mycobacterium gordonae</name>
    <dbReference type="NCBI Taxonomy" id="1778"/>
    <lineage>
        <taxon>Bacteria</taxon>
        <taxon>Bacillati</taxon>
        <taxon>Actinomycetota</taxon>
        <taxon>Actinomycetes</taxon>
        <taxon>Mycobacteriales</taxon>
        <taxon>Mycobacteriaceae</taxon>
        <taxon>Mycobacterium</taxon>
    </lineage>
</organism>
<feature type="region of interest" description="Disordered" evidence="1">
    <location>
        <begin position="59"/>
        <end position="81"/>
    </location>
</feature>
<sequence>MVPPTRIQSSSFMRPERISASLTLASAASSRITISDLLISNEKMTLAIRCLSEHDRMKSSARTDFSNARTSRNGNHGSWLKPAGDLIEISESGRHAPRQTAIGSDRVQLVECRSQQVL</sequence>
<keyword evidence="3" id="KW-1185">Reference proteome</keyword>
<evidence type="ECO:0000256" key="1">
    <source>
        <dbReference type="SAM" id="MobiDB-lite"/>
    </source>
</evidence>
<evidence type="ECO:0000313" key="3">
    <source>
        <dbReference type="Proteomes" id="UP000193928"/>
    </source>
</evidence>
<gene>
    <name evidence="2" type="ORF">AWC08_25215</name>
</gene>
<dbReference type="EMBL" id="LQOY01000084">
    <property type="protein sequence ID" value="ORV85811.1"/>
    <property type="molecule type" value="Genomic_DNA"/>
</dbReference>
<comment type="caution">
    <text evidence="2">The sequence shown here is derived from an EMBL/GenBank/DDBJ whole genome shotgun (WGS) entry which is preliminary data.</text>
</comment>
<name>A0A1X1WGU3_MYCGO</name>
<evidence type="ECO:0000313" key="2">
    <source>
        <dbReference type="EMBL" id="ORV85811.1"/>
    </source>
</evidence>